<sequence length="381" mass="42892">MVHQAEPARMEIIPSIASSLSRQQEESKIVVEDQGSTVAIDSNTVDQRSKPIERSIQDAEKKKIAELFTQEEFAKLLKVDQPMVYQLNTKERSVGENLRYFDIPGTDTASSSQNSQNRKVIILMGSTGSGKSTLINGMINYILGVQWKDPFRFKCVREDSSVVRDEAHSQTDSVTAYTLHHREGMAIPYSITLIDTPVYGDTRGIERDKKITGCIHRFLTQQQGFKIDQIHAIGFVAASADSRLTPTQRYVLDSVLSIFGKDVKENIRLLVTFADNATPPVVEACRAAHFPMTSPSGGVMYNKFNSSVLYASNEKNGTDDLSIDEIFWKMGQRNYKSFFTMLENINGRDLKSTRLVIENRQLLEKSLPDIEVELEICFDTI</sequence>
<organism evidence="1 2">
    <name type="scientific">Daphnia pulex</name>
    <name type="common">Water flea</name>
    <dbReference type="NCBI Taxonomy" id="6669"/>
    <lineage>
        <taxon>Eukaryota</taxon>
        <taxon>Metazoa</taxon>
        <taxon>Ecdysozoa</taxon>
        <taxon>Arthropoda</taxon>
        <taxon>Crustacea</taxon>
        <taxon>Branchiopoda</taxon>
        <taxon>Diplostraca</taxon>
        <taxon>Cladocera</taxon>
        <taxon>Anomopoda</taxon>
        <taxon>Daphniidae</taxon>
        <taxon>Daphnia</taxon>
    </lineage>
</organism>
<proteinExistence type="predicted"/>
<dbReference type="GO" id="GO:0005940">
    <property type="term" value="C:septin ring"/>
    <property type="evidence" value="ECO:0000318"/>
    <property type="project" value="GO_Central"/>
</dbReference>
<dbReference type="GO" id="GO:0061640">
    <property type="term" value="P:cytoskeleton-dependent cytokinesis"/>
    <property type="evidence" value="ECO:0000318"/>
    <property type="project" value="GO_Central"/>
</dbReference>
<dbReference type="Gene3D" id="3.40.50.300">
    <property type="entry name" value="P-loop containing nucleotide triphosphate hydrolases"/>
    <property type="match status" value="1"/>
</dbReference>
<protein>
    <submittedName>
        <fullName evidence="1">Uncharacterized protein</fullName>
    </submittedName>
</protein>
<keyword evidence="2" id="KW-1185">Reference proteome</keyword>
<dbReference type="PANTHER" id="PTHR32046">
    <property type="entry name" value="G DOMAIN-CONTAINING PROTEIN"/>
    <property type="match status" value="1"/>
</dbReference>
<dbReference type="GO" id="GO:0003924">
    <property type="term" value="F:GTPase activity"/>
    <property type="evidence" value="ECO:0000318"/>
    <property type="project" value="GO_Central"/>
</dbReference>
<name>E9HFL9_DAPPU</name>
<dbReference type="InParanoid" id="E9HFL9"/>
<dbReference type="AlphaFoldDB" id="E9HFL9"/>
<dbReference type="STRING" id="6669.E9HFL9"/>
<dbReference type="FunFam" id="3.40.50.300:FF:002209">
    <property type="entry name" value="Uncharacterized protein"/>
    <property type="match status" value="1"/>
</dbReference>
<dbReference type="OrthoDB" id="2386367at2759"/>
<evidence type="ECO:0000313" key="2">
    <source>
        <dbReference type="Proteomes" id="UP000000305"/>
    </source>
</evidence>
<dbReference type="GO" id="GO:0015630">
    <property type="term" value="C:microtubule cytoskeleton"/>
    <property type="evidence" value="ECO:0000318"/>
    <property type="project" value="GO_Central"/>
</dbReference>
<evidence type="ECO:0000313" key="1">
    <source>
        <dbReference type="EMBL" id="EFX69452.1"/>
    </source>
</evidence>
<dbReference type="KEGG" id="dpx:DAPPUDRAFT_258574"/>
<dbReference type="GO" id="GO:0032153">
    <property type="term" value="C:cell division site"/>
    <property type="evidence" value="ECO:0000318"/>
    <property type="project" value="GO_Central"/>
</dbReference>
<dbReference type="HOGENOM" id="CLU_018951_0_0_1"/>
<dbReference type="PANTHER" id="PTHR32046:SF14">
    <property type="match status" value="1"/>
</dbReference>
<dbReference type="eggNOG" id="ENOG502S94F">
    <property type="taxonomic scope" value="Eukaryota"/>
</dbReference>
<dbReference type="GO" id="GO:0060090">
    <property type="term" value="F:molecular adaptor activity"/>
    <property type="evidence" value="ECO:0000318"/>
    <property type="project" value="GO_Central"/>
</dbReference>
<dbReference type="InterPro" id="IPR027417">
    <property type="entry name" value="P-loop_NTPase"/>
</dbReference>
<dbReference type="EMBL" id="GL732636">
    <property type="protein sequence ID" value="EFX69452.1"/>
    <property type="molecule type" value="Genomic_DNA"/>
</dbReference>
<dbReference type="Proteomes" id="UP000000305">
    <property type="component" value="Unassembled WGS sequence"/>
</dbReference>
<dbReference type="GO" id="GO:0008104">
    <property type="term" value="P:intracellular protein localization"/>
    <property type="evidence" value="ECO:0000318"/>
    <property type="project" value="GO_Central"/>
</dbReference>
<gene>
    <name evidence="1" type="ORF">DAPPUDRAFT_258574</name>
</gene>
<reference evidence="1 2" key="1">
    <citation type="journal article" date="2011" name="Science">
        <title>The ecoresponsive genome of Daphnia pulex.</title>
        <authorList>
            <person name="Colbourne J.K."/>
            <person name="Pfrender M.E."/>
            <person name="Gilbert D."/>
            <person name="Thomas W.K."/>
            <person name="Tucker A."/>
            <person name="Oakley T.H."/>
            <person name="Tokishita S."/>
            <person name="Aerts A."/>
            <person name="Arnold G.J."/>
            <person name="Basu M.K."/>
            <person name="Bauer D.J."/>
            <person name="Caceres C.E."/>
            <person name="Carmel L."/>
            <person name="Casola C."/>
            <person name="Choi J.H."/>
            <person name="Detter J.C."/>
            <person name="Dong Q."/>
            <person name="Dusheyko S."/>
            <person name="Eads B.D."/>
            <person name="Frohlich T."/>
            <person name="Geiler-Samerotte K.A."/>
            <person name="Gerlach D."/>
            <person name="Hatcher P."/>
            <person name="Jogdeo S."/>
            <person name="Krijgsveld J."/>
            <person name="Kriventseva E.V."/>
            <person name="Kultz D."/>
            <person name="Laforsch C."/>
            <person name="Lindquist E."/>
            <person name="Lopez J."/>
            <person name="Manak J.R."/>
            <person name="Muller J."/>
            <person name="Pangilinan J."/>
            <person name="Patwardhan R.P."/>
            <person name="Pitluck S."/>
            <person name="Pritham E.J."/>
            <person name="Rechtsteiner A."/>
            <person name="Rho M."/>
            <person name="Rogozin I.B."/>
            <person name="Sakarya O."/>
            <person name="Salamov A."/>
            <person name="Schaack S."/>
            <person name="Shapiro H."/>
            <person name="Shiga Y."/>
            <person name="Skalitzky C."/>
            <person name="Smith Z."/>
            <person name="Souvorov A."/>
            <person name="Sung W."/>
            <person name="Tang Z."/>
            <person name="Tsuchiya D."/>
            <person name="Tu H."/>
            <person name="Vos H."/>
            <person name="Wang M."/>
            <person name="Wolf Y.I."/>
            <person name="Yamagata H."/>
            <person name="Yamada T."/>
            <person name="Ye Y."/>
            <person name="Shaw J.R."/>
            <person name="Andrews J."/>
            <person name="Crease T.J."/>
            <person name="Tang H."/>
            <person name="Lucas S.M."/>
            <person name="Robertson H.M."/>
            <person name="Bork P."/>
            <person name="Koonin E.V."/>
            <person name="Zdobnov E.M."/>
            <person name="Grigoriev I.V."/>
            <person name="Lynch M."/>
            <person name="Boore J.L."/>
        </authorList>
    </citation>
    <scope>NUCLEOTIDE SEQUENCE [LARGE SCALE GENOMIC DNA]</scope>
</reference>
<dbReference type="SUPFAM" id="SSF52540">
    <property type="entry name" value="P-loop containing nucleoside triphosphate hydrolases"/>
    <property type="match status" value="2"/>
</dbReference>
<dbReference type="PhylomeDB" id="E9HFL9"/>
<dbReference type="GO" id="GO:0031105">
    <property type="term" value="C:septin complex"/>
    <property type="evidence" value="ECO:0000318"/>
    <property type="project" value="GO_Central"/>
</dbReference>
<accession>E9HFL9</accession>